<evidence type="ECO:0000256" key="11">
    <source>
        <dbReference type="ARBA" id="ARBA00023295"/>
    </source>
</evidence>
<keyword evidence="8" id="KW-1015">Disulfide bond</keyword>
<dbReference type="EMBL" id="ML977145">
    <property type="protein sequence ID" value="KAF1989362.1"/>
    <property type="molecule type" value="Genomic_DNA"/>
</dbReference>
<evidence type="ECO:0000256" key="5">
    <source>
        <dbReference type="ARBA" id="ARBA00022525"/>
    </source>
</evidence>
<dbReference type="Pfam" id="PF01301">
    <property type="entry name" value="Glyco_hydro_35"/>
    <property type="match status" value="1"/>
</dbReference>
<evidence type="ECO:0000256" key="13">
    <source>
        <dbReference type="RuleBase" id="RU000675"/>
    </source>
</evidence>
<gene>
    <name evidence="18" type="ORF">K402DRAFT_372062</name>
</gene>
<keyword evidence="6 16" id="KW-0732">Signal</keyword>
<dbReference type="Pfam" id="PF13364">
    <property type="entry name" value="BetaGal_ABD2"/>
    <property type="match status" value="2"/>
</dbReference>
<dbReference type="Gene3D" id="2.60.120.260">
    <property type="entry name" value="Galactose-binding domain-like"/>
    <property type="match status" value="2"/>
</dbReference>
<evidence type="ECO:0000256" key="10">
    <source>
        <dbReference type="ARBA" id="ARBA00023277"/>
    </source>
</evidence>
<dbReference type="FunFam" id="3.20.20.80:FF:000040">
    <property type="entry name" value="Beta-galactosidase A"/>
    <property type="match status" value="1"/>
</dbReference>
<dbReference type="SUPFAM" id="SSF51011">
    <property type="entry name" value="Glycosyl hydrolase domain"/>
    <property type="match status" value="1"/>
</dbReference>
<dbReference type="SMART" id="SM01029">
    <property type="entry name" value="BetaGal_dom2"/>
    <property type="match status" value="1"/>
</dbReference>
<dbReference type="PRINTS" id="PR00742">
    <property type="entry name" value="GLHYDRLASE35"/>
</dbReference>
<dbReference type="PROSITE" id="PS51257">
    <property type="entry name" value="PROKAR_LIPOPROTEIN"/>
    <property type="match status" value="1"/>
</dbReference>
<dbReference type="InterPro" id="IPR037110">
    <property type="entry name" value="Betagal_dom2_sf"/>
</dbReference>
<dbReference type="PROSITE" id="PS01182">
    <property type="entry name" value="GLYCOSYL_HYDROL_F35"/>
    <property type="match status" value="1"/>
</dbReference>
<dbReference type="InterPro" id="IPR001944">
    <property type="entry name" value="Glycoside_Hdrlase_35"/>
</dbReference>
<dbReference type="AlphaFoldDB" id="A0A6G1H8G7"/>
<keyword evidence="12" id="KW-0624">Polysaccharide degradation</keyword>
<dbReference type="GO" id="GO:0005576">
    <property type="term" value="C:extracellular region"/>
    <property type="evidence" value="ECO:0007669"/>
    <property type="project" value="UniProtKB-SubCell"/>
</dbReference>
<dbReference type="FunFam" id="2.60.120.260:FF:000088">
    <property type="entry name" value="Beta-galactosidase A"/>
    <property type="match status" value="1"/>
</dbReference>
<feature type="region of interest" description="Disordered" evidence="15">
    <location>
        <begin position="852"/>
        <end position="872"/>
    </location>
</feature>
<evidence type="ECO:0000256" key="9">
    <source>
        <dbReference type="ARBA" id="ARBA00023180"/>
    </source>
</evidence>
<keyword evidence="11 13" id="KW-0326">Glycosidase</keyword>
<comment type="catalytic activity">
    <reaction evidence="1 13">
        <text>Hydrolysis of terminal non-reducing beta-D-galactose residues in beta-D-galactosides.</text>
        <dbReference type="EC" id="3.2.1.23"/>
    </reaction>
</comment>
<dbReference type="InterPro" id="IPR018954">
    <property type="entry name" value="Betagal_dom2"/>
</dbReference>
<dbReference type="InterPro" id="IPR019801">
    <property type="entry name" value="Glyco_hydro_35_CS"/>
</dbReference>
<keyword evidence="9" id="KW-0325">Glycoprotein</keyword>
<dbReference type="InterPro" id="IPR017853">
    <property type="entry name" value="GH"/>
</dbReference>
<evidence type="ECO:0000256" key="2">
    <source>
        <dbReference type="ARBA" id="ARBA00004613"/>
    </source>
</evidence>
<dbReference type="SUPFAM" id="SSF51445">
    <property type="entry name" value="(Trans)glycosidases"/>
    <property type="match status" value="1"/>
</dbReference>
<evidence type="ECO:0000256" key="3">
    <source>
        <dbReference type="ARBA" id="ARBA00009809"/>
    </source>
</evidence>
<dbReference type="Gene3D" id="2.102.20.10">
    <property type="entry name" value="Beta-galactosidase, domain 2"/>
    <property type="match status" value="1"/>
</dbReference>
<evidence type="ECO:0000313" key="19">
    <source>
        <dbReference type="Proteomes" id="UP000800041"/>
    </source>
</evidence>
<dbReference type="GO" id="GO:0000272">
    <property type="term" value="P:polysaccharide catabolic process"/>
    <property type="evidence" value="ECO:0007669"/>
    <property type="project" value="UniProtKB-KW"/>
</dbReference>
<accession>A0A6G1H8G7</accession>
<sequence>MAAFRFLQAVALIWLACQGMAVIASGGRPLRWGRGSVGVENLVQAKPPLQDIVTWDDKSMFVRGERVMFFSGEFHPFRLPVPDLWLDVLQKIKSLGFNGVSFYVDWALHEGKPGNFTAEGVFAWEPFFEAATKAGIYLLARPGPYINAEVSGGGFPGWLQRVKGHLRTADQDYLNATELYARSIAKIIAKAQITNGGPVILFQPENEYTWGSRGFPVPDPVYFNYVMDQYKSEGIIVPFISNDAAANGNNAPGTPGAVDIYGHDGYPLGFDCANPNTWPADKLPTNWRITHEKQSPSTPYTIPEFQAGAFDPWGGPGFENCAGLLNHEFERVFYKNLYSFGSTILNLYMIFGGTNWGNLGHPGGYTSYDYGSVIAEDRLVHREKYSELKLEANFVMASPAYLEAEPRNLTVGVFTDTSDLAVTPVVTNSTNFYVIRHADYSSTASTPYKLKLSTSAGNFTIPQKNVSLTLNGRDSKMIVTDYPVGDFKLIYSTADIFTWKQYADKTVLVAYGGMNEEHELLFDTETTISNEDPNVRYKNGRGTTQINWKNAGKRSIVKVGGSLYVYLLDRNEAYNFWVLDASNSSIIAKAGYLLRIAQIEGTTLSLTGDVNATTEVEVIGMPPTTLSELKFNGKTLDFSQSSSGVITATVGFSKPSFTLPDLSALEWKYIDGLPEIQPGYSDAAWTVAETPYSNNTLRNLTTPTSLYSSDYGFHTGTLIYRGQFTANGAETGFNITTQGGSAYGASIWINGTFIGSFVGRDSADTDATIFTIPIKPISGAHYVFTVVIDTMGLDENWTVGQDGTKTPRGILNYILAGHANSSDITWKLTGNFGGEDYADFDRGPLNEGGMYPERQGFHLPSPPSADWKKSAGPTEGIPNAGIAFYTTSFTLDLPAGYDIPLSFVFKNGTAATAPNLITNNSPTTPLRATAPAYRCQLFVNGYQFGKYVNNIGPQTRFPVPEGILDYHGENWVAVSLWALEEGGARVEGLELVAGMVVEGGVGEVGLSPRGAWREREGVY</sequence>
<name>A0A6G1H8G7_9PEZI</name>
<dbReference type="Proteomes" id="UP000800041">
    <property type="component" value="Unassembled WGS sequence"/>
</dbReference>
<evidence type="ECO:0000256" key="6">
    <source>
        <dbReference type="ARBA" id="ARBA00022729"/>
    </source>
</evidence>
<feature type="domain" description="Beta-galactosidase" evidence="17">
    <location>
        <begin position="401"/>
        <end position="576"/>
    </location>
</feature>
<dbReference type="EC" id="3.2.1.23" evidence="4 13"/>
<feature type="signal peptide" evidence="16">
    <location>
        <begin position="1"/>
        <end position="21"/>
    </location>
</feature>
<keyword evidence="10" id="KW-0119">Carbohydrate metabolism</keyword>
<evidence type="ECO:0000313" key="18">
    <source>
        <dbReference type="EMBL" id="KAF1989362.1"/>
    </source>
</evidence>
<evidence type="ECO:0000256" key="15">
    <source>
        <dbReference type="SAM" id="MobiDB-lite"/>
    </source>
</evidence>
<feature type="chain" id="PRO_5026310346" description="Beta-galactosidase" evidence="16">
    <location>
        <begin position="22"/>
        <end position="1019"/>
    </location>
</feature>
<dbReference type="InterPro" id="IPR031330">
    <property type="entry name" value="Gly_Hdrlase_35_cat"/>
</dbReference>
<proteinExistence type="inferred from homology"/>
<evidence type="ECO:0000256" key="16">
    <source>
        <dbReference type="SAM" id="SignalP"/>
    </source>
</evidence>
<evidence type="ECO:0000259" key="17">
    <source>
        <dbReference type="SMART" id="SM01029"/>
    </source>
</evidence>
<evidence type="ECO:0000256" key="4">
    <source>
        <dbReference type="ARBA" id="ARBA00012756"/>
    </source>
</evidence>
<dbReference type="PANTHER" id="PTHR23421">
    <property type="entry name" value="BETA-GALACTOSIDASE RELATED"/>
    <property type="match status" value="1"/>
</dbReference>
<evidence type="ECO:0000256" key="8">
    <source>
        <dbReference type="ARBA" id="ARBA00023157"/>
    </source>
</evidence>
<evidence type="ECO:0000256" key="7">
    <source>
        <dbReference type="ARBA" id="ARBA00022801"/>
    </source>
</evidence>
<comment type="subcellular location">
    <subcellularLocation>
        <location evidence="2">Secreted</location>
    </subcellularLocation>
</comment>
<keyword evidence="7 13" id="KW-0378">Hydrolase</keyword>
<dbReference type="Gene3D" id="3.20.20.80">
    <property type="entry name" value="Glycosidases"/>
    <property type="match status" value="1"/>
</dbReference>
<dbReference type="InterPro" id="IPR025300">
    <property type="entry name" value="BetaGal_jelly_roll_dom"/>
</dbReference>
<dbReference type="FunFam" id="2.102.20.10:FF:000001">
    <property type="entry name" value="Beta-galactosidase A"/>
    <property type="match status" value="1"/>
</dbReference>
<reference evidence="18" key="1">
    <citation type="journal article" date="2020" name="Stud. Mycol.">
        <title>101 Dothideomycetes genomes: a test case for predicting lifestyles and emergence of pathogens.</title>
        <authorList>
            <person name="Haridas S."/>
            <person name="Albert R."/>
            <person name="Binder M."/>
            <person name="Bloem J."/>
            <person name="Labutti K."/>
            <person name="Salamov A."/>
            <person name="Andreopoulos B."/>
            <person name="Baker S."/>
            <person name="Barry K."/>
            <person name="Bills G."/>
            <person name="Bluhm B."/>
            <person name="Cannon C."/>
            <person name="Castanera R."/>
            <person name="Culley D."/>
            <person name="Daum C."/>
            <person name="Ezra D."/>
            <person name="Gonzalez J."/>
            <person name="Henrissat B."/>
            <person name="Kuo A."/>
            <person name="Liang C."/>
            <person name="Lipzen A."/>
            <person name="Lutzoni F."/>
            <person name="Magnuson J."/>
            <person name="Mondo S."/>
            <person name="Nolan M."/>
            <person name="Ohm R."/>
            <person name="Pangilinan J."/>
            <person name="Park H.-J."/>
            <person name="Ramirez L."/>
            <person name="Alfaro M."/>
            <person name="Sun H."/>
            <person name="Tritt A."/>
            <person name="Yoshinaga Y."/>
            <person name="Zwiers L.-H."/>
            <person name="Turgeon B."/>
            <person name="Goodwin S."/>
            <person name="Spatafora J."/>
            <person name="Crous P."/>
            <person name="Grigoriev I."/>
        </authorList>
    </citation>
    <scope>NUCLEOTIDE SEQUENCE</scope>
    <source>
        <strain evidence="18">CBS 113979</strain>
    </source>
</reference>
<protein>
    <recommendedName>
        <fullName evidence="4 13">Beta-galactosidase</fullName>
        <ecNumber evidence="4 13">3.2.1.23</ecNumber>
    </recommendedName>
</protein>
<keyword evidence="5" id="KW-0964">Secreted</keyword>
<evidence type="ECO:0000256" key="1">
    <source>
        <dbReference type="ARBA" id="ARBA00001412"/>
    </source>
</evidence>
<organism evidence="18 19">
    <name type="scientific">Aulographum hederae CBS 113979</name>
    <dbReference type="NCBI Taxonomy" id="1176131"/>
    <lineage>
        <taxon>Eukaryota</taxon>
        <taxon>Fungi</taxon>
        <taxon>Dikarya</taxon>
        <taxon>Ascomycota</taxon>
        <taxon>Pezizomycotina</taxon>
        <taxon>Dothideomycetes</taxon>
        <taxon>Pleosporomycetidae</taxon>
        <taxon>Aulographales</taxon>
        <taxon>Aulographaceae</taxon>
    </lineage>
</organism>
<keyword evidence="19" id="KW-1185">Reference proteome</keyword>
<dbReference type="InterPro" id="IPR025972">
    <property type="entry name" value="BetaGal_dom3"/>
</dbReference>
<dbReference type="SUPFAM" id="SSF117100">
    <property type="entry name" value="Beta-galactosidase LacA, domain 3"/>
    <property type="match status" value="1"/>
</dbReference>
<dbReference type="Pfam" id="PF13363">
    <property type="entry name" value="BetaGal_dom3"/>
    <property type="match status" value="1"/>
</dbReference>
<dbReference type="OrthoDB" id="1657402at2759"/>
<comment type="similarity">
    <text evidence="3 14">Belongs to the glycosyl hydrolase 35 family.</text>
</comment>
<dbReference type="InterPro" id="IPR036833">
    <property type="entry name" value="BetaGal_dom3_sf"/>
</dbReference>
<evidence type="ECO:0000256" key="14">
    <source>
        <dbReference type="RuleBase" id="RU003679"/>
    </source>
</evidence>
<dbReference type="SUPFAM" id="SSF49785">
    <property type="entry name" value="Galactose-binding domain-like"/>
    <property type="match status" value="2"/>
</dbReference>
<dbReference type="GO" id="GO:0004565">
    <property type="term" value="F:beta-galactosidase activity"/>
    <property type="evidence" value="ECO:0007669"/>
    <property type="project" value="UniProtKB-EC"/>
</dbReference>
<evidence type="ECO:0000256" key="12">
    <source>
        <dbReference type="ARBA" id="ARBA00023326"/>
    </source>
</evidence>
<dbReference type="FunFam" id="2.60.120.260:FF:000065">
    <property type="entry name" value="Beta-galactosidase A"/>
    <property type="match status" value="1"/>
</dbReference>
<dbReference type="Pfam" id="PF10435">
    <property type="entry name" value="BetaGal_dom2"/>
    <property type="match status" value="1"/>
</dbReference>
<dbReference type="InterPro" id="IPR008979">
    <property type="entry name" value="Galactose-bd-like_sf"/>
</dbReference>